<dbReference type="AlphaFoldDB" id="A0A942Z7R0"/>
<dbReference type="GO" id="GO:0009435">
    <property type="term" value="P:NAD+ biosynthetic process"/>
    <property type="evidence" value="ECO:0007669"/>
    <property type="project" value="UniProtKB-UniRule"/>
</dbReference>
<evidence type="ECO:0000313" key="13">
    <source>
        <dbReference type="Proteomes" id="UP000724672"/>
    </source>
</evidence>
<dbReference type="InterPro" id="IPR014729">
    <property type="entry name" value="Rossmann-like_a/b/a_fold"/>
</dbReference>
<dbReference type="NCBIfam" id="TIGR00482">
    <property type="entry name" value="nicotinate (nicotinamide) nucleotide adenylyltransferase"/>
    <property type="match status" value="1"/>
</dbReference>
<dbReference type="PANTHER" id="PTHR39321:SF3">
    <property type="entry name" value="PHOSPHOPANTETHEINE ADENYLYLTRANSFERASE"/>
    <property type="match status" value="1"/>
</dbReference>
<evidence type="ECO:0000256" key="1">
    <source>
        <dbReference type="ARBA" id="ARBA00002324"/>
    </source>
</evidence>
<protein>
    <recommendedName>
        <fullName evidence="10">Probable nicotinate-nucleotide adenylyltransferase</fullName>
        <ecNumber evidence="10">2.7.7.18</ecNumber>
    </recommendedName>
    <alternativeName>
        <fullName evidence="10">Deamido-NAD(+) diphosphorylase</fullName>
    </alternativeName>
    <alternativeName>
        <fullName evidence="10">Deamido-NAD(+) pyrophosphorylase</fullName>
    </alternativeName>
    <alternativeName>
        <fullName evidence="10">Nicotinate mononucleotide adenylyltransferase</fullName>
        <shortName evidence="10">NaMN adenylyltransferase</shortName>
    </alternativeName>
</protein>
<comment type="function">
    <text evidence="1 10">Catalyzes the reversible adenylation of nicotinate mononucleotide (NaMN) to nicotinic acid adenine dinucleotide (NaAD).</text>
</comment>
<reference evidence="12" key="1">
    <citation type="submission" date="2019-12" db="EMBL/GenBank/DDBJ databases">
        <title>Clostridiaceae gen. nov. sp. nov., isolated from sediment in Xinjiang, China.</title>
        <authorList>
            <person name="Zhang R."/>
        </authorList>
    </citation>
    <scope>NUCLEOTIDE SEQUENCE</scope>
    <source>
        <strain evidence="12">D2Q-11</strain>
    </source>
</reference>
<keyword evidence="4 10" id="KW-0808">Transferase</keyword>
<dbReference type="Gene3D" id="3.40.50.620">
    <property type="entry name" value="HUPs"/>
    <property type="match status" value="1"/>
</dbReference>
<accession>A0A942Z7R0</accession>
<dbReference type="EC" id="2.7.7.18" evidence="10"/>
<organism evidence="12 13">
    <name type="scientific">Anaeromonas frigoriresistens</name>
    <dbReference type="NCBI Taxonomy" id="2683708"/>
    <lineage>
        <taxon>Bacteria</taxon>
        <taxon>Bacillati</taxon>
        <taxon>Bacillota</taxon>
        <taxon>Tissierellia</taxon>
        <taxon>Tissierellales</taxon>
        <taxon>Thermohalobacteraceae</taxon>
        <taxon>Anaeromonas</taxon>
    </lineage>
</organism>
<evidence type="ECO:0000256" key="3">
    <source>
        <dbReference type="ARBA" id="ARBA00022642"/>
    </source>
</evidence>
<dbReference type="InterPro" id="IPR004821">
    <property type="entry name" value="Cyt_trans-like"/>
</dbReference>
<keyword evidence="3 10" id="KW-0662">Pyridine nucleotide biosynthesis</keyword>
<evidence type="ECO:0000256" key="6">
    <source>
        <dbReference type="ARBA" id="ARBA00022741"/>
    </source>
</evidence>
<dbReference type="EMBL" id="WSFT01000013">
    <property type="protein sequence ID" value="MBS4537159.1"/>
    <property type="molecule type" value="Genomic_DNA"/>
</dbReference>
<dbReference type="HAMAP" id="MF_00244">
    <property type="entry name" value="NaMN_adenylyltr"/>
    <property type="match status" value="1"/>
</dbReference>
<dbReference type="NCBIfam" id="TIGR00125">
    <property type="entry name" value="cyt_tran_rel"/>
    <property type="match status" value="1"/>
</dbReference>
<evidence type="ECO:0000256" key="10">
    <source>
        <dbReference type="HAMAP-Rule" id="MF_00244"/>
    </source>
</evidence>
<feature type="domain" description="Cytidyltransferase-like" evidence="11">
    <location>
        <begin position="9"/>
        <end position="177"/>
    </location>
</feature>
<dbReference type="Proteomes" id="UP000724672">
    <property type="component" value="Unassembled WGS sequence"/>
</dbReference>
<evidence type="ECO:0000256" key="9">
    <source>
        <dbReference type="ARBA" id="ARBA00048721"/>
    </source>
</evidence>
<dbReference type="SUPFAM" id="SSF52374">
    <property type="entry name" value="Nucleotidylyl transferase"/>
    <property type="match status" value="1"/>
</dbReference>
<evidence type="ECO:0000256" key="4">
    <source>
        <dbReference type="ARBA" id="ARBA00022679"/>
    </source>
</evidence>
<evidence type="ECO:0000256" key="5">
    <source>
        <dbReference type="ARBA" id="ARBA00022695"/>
    </source>
</evidence>
<gene>
    <name evidence="10 12" type="primary">nadD</name>
    <name evidence="12" type="ORF">GOQ27_01720</name>
</gene>
<evidence type="ECO:0000313" key="12">
    <source>
        <dbReference type="EMBL" id="MBS4537159.1"/>
    </source>
</evidence>
<comment type="catalytic activity">
    <reaction evidence="9 10">
        <text>nicotinate beta-D-ribonucleotide + ATP + H(+) = deamido-NAD(+) + diphosphate</text>
        <dbReference type="Rhea" id="RHEA:22860"/>
        <dbReference type="ChEBI" id="CHEBI:15378"/>
        <dbReference type="ChEBI" id="CHEBI:30616"/>
        <dbReference type="ChEBI" id="CHEBI:33019"/>
        <dbReference type="ChEBI" id="CHEBI:57502"/>
        <dbReference type="ChEBI" id="CHEBI:58437"/>
        <dbReference type="EC" id="2.7.7.18"/>
    </reaction>
</comment>
<evidence type="ECO:0000256" key="8">
    <source>
        <dbReference type="ARBA" id="ARBA00023027"/>
    </source>
</evidence>
<sequence>MKKLIKIGLMGGTFNPIHIGHLVMAEEIRKGFGLDKVLFIPTGNPPHKLIEGQVSSEDRYIMTLLATASNEHFEVSDIETKRIGTSYTVDTIKELKEIYPMAEFYFITGADAILEIETWKNTKELLDSCKFIAATRPGYNMNELKSGIQKLEKKYNRQISSLSIAPIDLSSTDIRKRLKVGKTVKYMIPDSVINYINKKNLYR</sequence>
<name>A0A942Z7R0_9FIRM</name>
<dbReference type="GO" id="GO:0005524">
    <property type="term" value="F:ATP binding"/>
    <property type="evidence" value="ECO:0007669"/>
    <property type="project" value="UniProtKB-KW"/>
</dbReference>
<keyword evidence="6 10" id="KW-0547">Nucleotide-binding</keyword>
<dbReference type="GO" id="GO:0004515">
    <property type="term" value="F:nicotinate-nucleotide adenylyltransferase activity"/>
    <property type="evidence" value="ECO:0007669"/>
    <property type="project" value="UniProtKB-UniRule"/>
</dbReference>
<dbReference type="Pfam" id="PF01467">
    <property type="entry name" value="CTP_transf_like"/>
    <property type="match status" value="1"/>
</dbReference>
<keyword evidence="8 10" id="KW-0520">NAD</keyword>
<comment type="similarity">
    <text evidence="10">Belongs to the NadD family.</text>
</comment>
<keyword evidence="5 10" id="KW-0548">Nucleotidyltransferase</keyword>
<keyword evidence="13" id="KW-1185">Reference proteome</keyword>
<evidence type="ECO:0000259" key="11">
    <source>
        <dbReference type="Pfam" id="PF01467"/>
    </source>
</evidence>
<dbReference type="InterPro" id="IPR005248">
    <property type="entry name" value="NadD/NMNAT"/>
</dbReference>
<evidence type="ECO:0000256" key="7">
    <source>
        <dbReference type="ARBA" id="ARBA00022840"/>
    </source>
</evidence>
<comment type="caution">
    <text evidence="12">The sequence shown here is derived from an EMBL/GenBank/DDBJ whole genome shotgun (WGS) entry which is preliminary data.</text>
</comment>
<dbReference type="CDD" id="cd02165">
    <property type="entry name" value="NMNAT"/>
    <property type="match status" value="1"/>
</dbReference>
<dbReference type="NCBIfam" id="NF000840">
    <property type="entry name" value="PRK00071.1-3"/>
    <property type="match status" value="1"/>
</dbReference>
<evidence type="ECO:0000256" key="2">
    <source>
        <dbReference type="ARBA" id="ARBA00005019"/>
    </source>
</evidence>
<comment type="pathway">
    <text evidence="2 10">Cofactor biosynthesis; NAD(+) biosynthesis; deamido-NAD(+) from nicotinate D-ribonucleotide: step 1/1.</text>
</comment>
<dbReference type="RefSeq" id="WP_203365089.1">
    <property type="nucleotide sequence ID" value="NZ_WSFT01000013.1"/>
</dbReference>
<proteinExistence type="inferred from homology"/>
<dbReference type="PANTHER" id="PTHR39321">
    <property type="entry name" value="NICOTINATE-NUCLEOTIDE ADENYLYLTRANSFERASE-RELATED"/>
    <property type="match status" value="1"/>
</dbReference>
<keyword evidence="7 10" id="KW-0067">ATP-binding</keyword>